<dbReference type="EMBL" id="JELW01000015">
    <property type="protein sequence ID" value="EXU99984.1"/>
    <property type="molecule type" value="Genomic_DNA"/>
</dbReference>
<dbReference type="eggNOG" id="ENOG502TE8R">
    <property type="taxonomic scope" value="Eukaryota"/>
</dbReference>
<gene>
    <name evidence="2" type="ORF">X797_006776</name>
</gene>
<organism evidence="2 3">
    <name type="scientific">Metarhizium robertsii</name>
    <dbReference type="NCBI Taxonomy" id="568076"/>
    <lineage>
        <taxon>Eukaryota</taxon>
        <taxon>Fungi</taxon>
        <taxon>Dikarya</taxon>
        <taxon>Ascomycota</taxon>
        <taxon>Pezizomycotina</taxon>
        <taxon>Sordariomycetes</taxon>
        <taxon>Hypocreomycetidae</taxon>
        <taxon>Hypocreales</taxon>
        <taxon>Clavicipitaceae</taxon>
        <taxon>Metarhizium</taxon>
    </lineage>
</organism>
<sequence length="280" mass="32017">MAVRATKTPGGEWIYGAIKEALLLAPTDQHGKIKLKLKVHWESRGIQIRESIPPREIDETTTSIGKTPEKPKRTCQDYVAKTWPKTGADVQEALMEFLDCQHSLGSDNLSYLSYKMDLNWVEQYAQYTAEIGGPLERVAAITEQLAWTTATFRNSNFSTQGPCKVGFSWWTKERDEVHAEIKPLPLDPSPEPNSEKSIHAANSPQYVFEYNSEDELFLQPMKEDEDDSEAELFLQPKKDDEDYSEVVLSLPPKKEDEENKEQSRSALRRWAKKLFGDCWS</sequence>
<dbReference type="Proteomes" id="UP000030151">
    <property type="component" value="Unassembled WGS sequence"/>
</dbReference>
<dbReference type="OrthoDB" id="4939361at2759"/>
<protein>
    <submittedName>
        <fullName evidence="2">Uncharacterized protein</fullName>
    </submittedName>
</protein>
<dbReference type="AlphaFoldDB" id="A0A014PQJ2"/>
<comment type="caution">
    <text evidence="2">The sequence shown here is derived from an EMBL/GenBank/DDBJ whole genome shotgun (WGS) entry which is preliminary data.</text>
</comment>
<feature type="region of interest" description="Disordered" evidence="1">
    <location>
        <begin position="222"/>
        <end position="265"/>
    </location>
</feature>
<reference evidence="2 3" key="1">
    <citation type="submission" date="2014-02" db="EMBL/GenBank/DDBJ databases">
        <title>The genome sequence of the entomopathogenic fungus Metarhizium robertsii ARSEF 2575.</title>
        <authorList>
            <person name="Giuliano Garisto Donzelli B."/>
            <person name="Roe B.A."/>
            <person name="Macmil S.L."/>
            <person name="Krasnoff S.B."/>
            <person name="Gibson D.M."/>
        </authorList>
    </citation>
    <scope>NUCLEOTIDE SEQUENCE [LARGE SCALE GENOMIC DNA]</scope>
    <source>
        <strain evidence="2 3">ARSEF 2575</strain>
    </source>
</reference>
<evidence type="ECO:0000313" key="2">
    <source>
        <dbReference type="EMBL" id="EXU99984.1"/>
    </source>
</evidence>
<name>A0A014PQJ2_9HYPO</name>
<dbReference type="HOGENOM" id="CLU_1138228_0_0_1"/>
<feature type="compositionally biased region" description="Basic and acidic residues" evidence="1">
    <location>
        <begin position="252"/>
        <end position="263"/>
    </location>
</feature>
<evidence type="ECO:0000313" key="3">
    <source>
        <dbReference type="Proteomes" id="UP000030151"/>
    </source>
</evidence>
<evidence type="ECO:0000256" key="1">
    <source>
        <dbReference type="SAM" id="MobiDB-lite"/>
    </source>
</evidence>
<accession>A0A014PQJ2</accession>
<proteinExistence type="predicted"/>